<gene>
    <name evidence="12" type="ORF">EDC91_10837</name>
</gene>
<dbReference type="GO" id="GO:0015031">
    <property type="term" value="P:protein transport"/>
    <property type="evidence" value="ECO:0007669"/>
    <property type="project" value="UniProtKB-KW"/>
</dbReference>
<dbReference type="Proteomes" id="UP000294832">
    <property type="component" value="Unassembled WGS sequence"/>
</dbReference>
<dbReference type="InterPro" id="IPR018035">
    <property type="entry name" value="Flagellar_FliH/T3SS_HrpE"/>
</dbReference>
<dbReference type="PANTHER" id="PTHR34982:SF1">
    <property type="entry name" value="FLAGELLAR ASSEMBLY PROTEIN FLIH"/>
    <property type="match status" value="1"/>
</dbReference>
<feature type="domain" description="Flagellar assembly protein FliH/Type III secretion system HrpE" evidence="11">
    <location>
        <begin position="123"/>
        <end position="248"/>
    </location>
</feature>
<dbReference type="GO" id="GO:0005829">
    <property type="term" value="C:cytosol"/>
    <property type="evidence" value="ECO:0007669"/>
    <property type="project" value="TreeGrafter"/>
</dbReference>
<keyword evidence="5" id="KW-0813">Transport</keyword>
<dbReference type="GO" id="GO:0044781">
    <property type="term" value="P:bacterial-type flagellum organization"/>
    <property type="evidence" value="ECO:0007669"/>
    <property type="project" value="UniProtKB-KW"/>
</dbReference>
<keyword evidence="9" id="KW-1006">Bacterial flagellum protein export</keyword>
<evidence type="ECO:0000259" key="11">
    <source>
        <dbReference type="Pfam" id="PF02108"/>
    </source>
</evidence>
<evidence type="ECO:0000256" key="8">
    <source>
        <dbReference type="ARBA" id="ARBA00022927"/>
    </source>
</evidence>
<proteinExistence type="inferred from homology"/>
<comment type="function">
    <text evidence="1">Needed for flagellar regrowth and assembly.</text>
</comment>
<comment type="subcellular location">
    <subcellularLocation>
        <location evidence="2">Cytoplasm</location>
    </subcellularLocation>
</comment>
<feature type="compositionally biased region" description="Basic and acidic residues" evidence="10">
    <location>
        <begin position="276"/>
        <end position="287"/>
    </location>
</feature>
<keyword evidence="13" id="KW-1185">Reference proteome</keyword>
<evidence type="ECO:0000256" key="2">
    <source>
        <dbReference type="ARBA" id="ARBA00004496"/>
    </source>
</evidence>
<evidence type="ECO:0000256" key="5">
    <source>
        <dbReference type="ARBA" id="ARBA00022448"/>
    </source>
</evidence>
<keyword evidence="12" id="KW-0966">Cell projection</keyword>
<evidence type="ECO:0000256" key="10">
    <source>
        <dbReference type="SAM" id="MobiDB-lite"/>
    </source>
</evidence>
<reference evidence="12 13" key="1">
    <citation type="submission" date="2019-03" db="EMBL/GenBank/DDBJ databases">
        <title>Freshwater and sediment microbial communities from various areas in North America, analyzing microbe dynamics in response to fracking.</title>
        <authorList>
            <person name="Lamendella R."/>
        </authorList>
    </citation>
    <scope>NUCLEOTIDE SEQUENCE [LARGE SCALE GENOMIC DNA]</scope>
    <source>
        <strain evidence="12 13">74A</strain>
    </source>
</reference>
<evidence type="ECO:0000256" key="1">
    <source>
        <dbReference type="ARBA" id="ARBA00003041"/>
    </source>
</evidence>
<dbReference type="EMBL" id="SLWF01000008">
    <property type="protein sequence ID" value="TCN85799.1"/>
    <property type="molecule type" value="Genomic_DNA"/>
</dbReference>
<dbReference type="AlphaFoldDB" id="A0A4R2FLT2"/>
<evidence type="ECO:0000313" key="13">
    <source>
        <dbReference type="Proteomes" id="UP000294832"/>
    </source>
</evidence>
<dbReference type="NCBIfam" id="NF004270">
    <property type="entry name" value="PRK05687.2-1"/>
    <property type="match status" value="1"/>
</dbReference>
<dbReference type="InterPro" id="IPR051472">
    <property type="entry name" value="T3SS_Stator/FliH"/>
</dbReference>
<accession>A0A4R2FLT2</accession>
<organism evidence="12 13">
    <name type="scientific">Shewanella fodinae</name>
    <dbReference type="NCBI Taxonomy" id="552357"/>
    <lineage>
        <taxon>Bacteria</taxon>
        <taxon>Pseudomonadati</taxon>
        <taxon>Pseudomonadota</taxon>
        <taxon>Gammaproteobacteria</taxon>
        <taxon>Alteromonadales</taxon>
        <taxon>Shewanellaceae</taxon>
        <taxon>Shewanella</taxon>
    </lineage>
</organism>
<protein>
    <recommendedName>
        <fullName evidence="4">Flagellar assembly protein FliH</fullName>
    </recommendedName>
</protein>
<feature type="region of interest" description="Disordered" evidence="10">
    <location>
        <begin position="262"/>
        <end position="307"/>
    </location>
</feature>
<evidence type="ECO:0000313" key="12">
    <source>
        <dbReference type="EMBL" id="TCN85799.1"/>
    </source>
</evidence>
<name>A0A4R2FLT2_9GAMM</name>
<sequence length="307" mass="33731">MAEHIPSRNIIPPEEASSFDEWPLPDVGAFLPPKMETNVFGRKTAEYQAPSADKPVAPPTMAEIESIRADAEQEGFAEGKAAGLKEGLEQGRLQGLEQGHAEGLAQGLEQGKAEGLQQAQTLLSQFEQLLTQFQHPLVLLDLQIEQSLLTLAENLSRSVIGHELKTHPEHILAALRQGIDALPIKEQKVTIRLHPEDAELVQSLYGAEQLQRNQWQIEKDPGLSRGDCVVACQRSQVDMRLETRLQKVFSETLNRRQQLARDETQLAQQLSSEQHVSNEADPQDKVTSEASDAGAGEDHGTAPTPSA</sequence>
<dbReference type="PRINTS" id="PR01003">
    <property type="entry name" value="FLGFLIH"/>
</dbReference>
<keyword evidence="12" id="KW-0282">Flagellum</keyword>
<keyword evidence="12" id="KW-0969">Cilium</keyword>
<dbReference type="RefSeq" id="WP_133038553.1">
    <property type="nucleotide sequence ID" value="NZ_SLWF01000008.1"/>
</dbReference>
<dbReference type="GO" id="GO:0009288">
    <property type="term" value="C:bacterial-type flagellum"/>
    <property type="evidence" value="ECO:0007669"/>
    <property type="project" value="InterPro"/>
</dbReference>
<evidence type="ECO:0000256" key="3">
    <source>
        <dbReference type="ARBA" id="ARBA00006602"/>
    </source>
</evidence>
<evidence type="ECO:0000256" key="6">
    <source>
        <dbReference type="ARBA" id="ARBA00022490"/>
    </source>
</evidence>
<keyword evidence="8" id="KW-0653">Protein transport</keyword>
<dbReference type="InterPro" id="IPR000563">
    <property type="entry name" value="Flag_FliH"/>
</dbReference>
<comment type="similarity">
    <text evidence="3">Belongs to the FliH family.</text>
</comment>
<dbReference type="PANTHER" id="PTHR34982">
    <property type="entry name" value="YOP PROTEINS TRANSLOCATION PROTEIN L"/>
    <property type="match status" value="1"/>
</dbReference>
<evidence type="ECO:0000256" key="4">
    <source>
        <dbReference type="ARBA" id="ARBA00016507"/>
    </source>
</evidence>
<dbReference type="GO" id="GO:0071973">
    <property type="term" value="P:bacterial-type flagellum-dependent cell motility"/>
    <property type="evidence" value="ECO:0007669"/>
    <property type="project" value="InterPro"/>
</dbReference>
<evidence type="ECO:0000256" key="9">
    <source>
        <dbReference type="ARBA" id="ARBA00023225"/>
    </source>
</evidence>
<comment type="caution">
    <text evidence="12">The sequence shown here is derived from an EMBL/GenBank/DDBJ whole genome shotgun (WGS) entry which is preliminary data.</text>
</comment>
<keyword evidence="7" id="KW-1005">Bacterial flagellum biogenesis</keyword>
<evidence type="ECO:0000256" key="7">
    <source>
        <dbReference type="ARBA" id="ARBA00022795"/>
    </source>
</evidence>
<dbReference type="Pfam" id="PF02108">
    <property type="entry name" value="FliH"/>
    <property type="match status" value="1"/>
</dbReference>
<dbReference type="NCBIfam" id="NF004267">
    <property type="entry name" value="PRK05687.1-3"/>
    <property type="match status" value="1"/>
</dbReference>
<feature type="compositionally biased region" description="Polar residues" evidence="10">
    <location>
        <begin position="265"/>
        <end position="275"/>
    </location>
</feature>
<dbReference type="GO" id="GO:0003774">
    <property type="term" value="F:cytoskeletal motor activity"/>
    <property type="evidence" value="ECO:0007669"/>
    <property type="project" value="InterPro"/>
</dbReference>
<keyword evidence="6" id="KW-0963">Cytoplasm</keyword>
<dbReference type="OrthoDB" id="8480773at2"/>